<name>A0ABY7TEM4_9SPHI</name>
<feature type="compositionally biased region" description="Polar residues" evidence="1">
    <location>
        <begin position="73"/>
        <end position="91"/>
    </location>
</feature>
<evidence type="ECO:0000256" key="1">
    <source>
        <dbReference type="SAM" id="MobiDB-lite"/>
    </source>
</evidence>
<gene>
    <name evidence="2" type="ORF">PQO05_12080</name>
</gene>
<sequence>MIFDKANTADPRNKDVANYDSTDNSDDTLGDNKGDAALAKGNEPGTQDKSDDPRVKTVTPDNDNGDPGPSTEKPVTNSSAEQPITNSSNKGQGPAGENL</sequence>
<evidence type="ECO:0000313" key="2">
    <source>
        <dbReference type="EMBL" id="WCT14674.1"/>
    </source>
</evidence>
<dbReference type="Proteomes" id="UP001216139">
    <property type="component" value="Chromosome"/>
</dbReference>
<feature type="compositionally biased region" description="Basic and acidic residues" evidence="1">
    <location>
        <begin position="46"/>
        <end position="55"/>
    </location>
</feature>
<dbReference type="EMBL" id="CP117167">
    <property type="protein sequence ID" value="WCT14674.1"/>
    <property type="molecule type" value="Genomic_DNA"/>
</dbReference>
<keyword evidence="3" id="KW-1185">Reference proteome</keyword>
<feature type="region of interest" description="Disordered" evidence="1">
    <location>
        <begin position="1"/>
        <end position="99"/>
    </location>
</feature>
<organism evidence="2 3">
    <name type="scientific">Mucilaginibacter jinjuensis</name>
    <dbReference type="NCBI Taxonomy" id="1176721"/>
    <lineage>
        <taxon>Bacteria</taxon>
        <taxon>Pseudomonadati</taxon>
        <taxon>Bacteroidota</taxon>
        <taxon>Sphingobacteriia</taxon>
        <taxon>Sphingobacteriales</taxon>
        <taxon>Sphingobacteriaceae</taxon>
        <taxon>Mucilaginibacter</taxon>
    </lineage>
</organism>
<evidence type="ECO:0000313" key="3">
    <source>
        <dbReference type="Proteomes" id="UP001216139"/>
    </source>
</evidence>
<proteinExistence type="predicted"/>
<accession>A0ABY7TEM4</accession>
<protein>
    <submittedName>
        <fullName evidence="2">Uncharacterized protein</fullName>
    </submittedName>
</protein>
<dbReference type="RefSeq" id="WP_273633170.1">
    <property type="nucleotide sequence ID" value="NZ_CP117167.1"/>
</dbReference>
<reference evidence="2 3" key="1">
    <citation type="submission" date="2023-02" db="EMBL/GenBank/DDBJ databases">
        <title>Genome sequence of Mucilaginibacter jinjuensis strain KACC 16571.</title>
        <authorList>
            <person name="Kim S."/>
            <person name="Heo J."/>
            <person name="Kwon S.-W."/>
        </authorList>
    </citation>
    <scope>NUCLEOTIDE SEQUENCE [LARGE SCALE GENOMIC DNA]</scope>
    <source>
        <strain evidence="2 3">KACC 16571</strain>
    </source>
</reference>